<evidence type="ECO:0000313" key="1">
    <source>
        <dbReference type="EMBL" id="MFC3459513.1"/>
    </source>
</evidence>
<dbReference type="RefSeq" id="WP_379736114.1">
    <property type="nucleotide sequence ID" value="NZ_JBHRVV010000001.1"/>
</dbReference>
<reference evidence="2" key="1">
    <citation type="journal article" date="2019" name="Int. J. Syst. Evol. Microbiol.">
        <title>The Global Catalogue of Microorganisms (GCM) 10K type strain sequencing project: providing services to taxonomists for standard genome sequencing and annotation.</title>
        <authorList>
            <consortium name="The Broad Institute Genomics Platform"/>
            <consortium name="The Broad Institute Genome Sequencing Center for Infectious Disease"/>
            <person name="Wu L."/>
            <person name="Ma J."/>
        </authorList>
    </citation>
    <scope>NUCLEOTIDE SEQUENCE [LARGE SCALE GENOMIC DNA]</scope>
    <source>
        <strain evidence="2">CCM 7480</strain>
    </source>
</reference>
<proteinExistence type="predicted"/>
<dbReference type="Proteomes" id="UP001595665">
    <property type="component" value="Unassembled WGS sequence"/>
</dbReference>
<accession>A0ABV7PN79</accession>
<sequence length="131" mass="14444">MYFEQLPELGVQCPPAEAFEPNELHVYRLLRGNPPTINDFYSQVKLGTIKTEGRDDDFVCRAHACSINTSLDAARGLTKLPKFKQHAAVAALTLSANCGRILKGNGSHCDWWIYAACTPLNLITDVLPAKV</sequence>
<name>A0ABV7PN79_9BURK</name>
<protein>
    <submittedName>
        <fullName evidence="1">Uncharacterized protein</fullName>
    </submittedName>
</protein>
<organism evidence="1 2">
    <name type="scientific">Massilia haematophila</name>
    <dbReference type="NCBI Taxonomy" id="457923"/>
    <lineage>
        <taxon>Bacteria</taxon>
        <taxon>Pseudomonadati</taxon>
        <taxon>Pseudomonadota</taxon>
        <taxon>Betaproteobacteria</taxon>
        <taxon>Burkholderiales</taxon>
        <taxon>Oxalobacteraceae</taxon>
        <taxon>Telluria group</taxon>
        <taxon>Massilia</taxon>
    </lineage>
</organism>
<comment type="caution">
    <text evidence="1">The sequence shown here is derived from an EMBL/GenBank/DDBJ whole genome shotgun (WGS) entry which is preliminary data.</text>
</comment>
<dbReference type="EMBL" id="JBHRVV010000001">
    <property type="protein sequence ID" value="MFC3459513.1"/>
    <property type="molecule type" value="Genomic_DNA"/>
</dbReference>
<evidence type="ECO:0000313" key="2">
    <source>
        <dbReference type="Proteomes" id="UP001595665"/>
    </source>
</evidence>
<keyword evidence="2" id="KW-1185">Reference proteome</keyword>
<gene>
    <name evidence="1" type="ORF">ACFOPH_14850</name>
</gene>